<reference evidence="2" key="1">
    <citation type="submission" date="2019-11" db="EMBL/GenBank/DDBJ databases">
        <authorList>
            <person name="Feng L."/>
        </authorList>
    </citation>
    <scope>NUCLEOTIDE SEQUENCE</scope>
    <source>
        <strain evidence="2">AundefinedLFYP135</strain>
    </source>
</reference>
<evidence type="ECO:0000313" key="2">
    <source>
        <dbReference type="EMBL" id="VYS82584.1"/>
    </source>
</evidence>
<name>A0A6N2RPK3_9FIRM</name>
<evidence type="ECO:0000256" key="1">
    <source>
        <dbReference type="SAM" id="MobiDB-lite"/>
    </source>
</evidence>
<feature type="compositionally biased region" description="Basic and acidic residues" evidence="1">
    <location>
        <begin position="370"/>
        <end position="386"/>
    </location>
</feature>
<organism evidence="2">
    <name type="scientific">uncultured Anaerotruncus sp</name>
    <dbReference type="NCBI Taxonomy" id="905011"/>
    <lineage>
        <taxon>Bacteria</taxon>
        <taxon>Bacillati</taxon>
        <taxon>Bacillota</taxon>
        <taxon>Clostridia</taxon>
        <taxon>Eubacteriales</taxon>
        <taxon>Oscillospiraceae</taxon>
        <taxon>Anaerotruncus</taxon>
        <taxon>environmental samples</taxon>
    </lineage>
</organism>
<evidence type="ECO:0008006" key="3">
    <source>
        <dbReference type="Google" id="ProtNLM"/>
    </source>
</evidence>
<gene>
    <name evidence="2" type="ORF">AULFYP135_00527</name>
</gene>
<dbReference type="AlphaFoldDB" id="A0A6N2RPK3"/>
<accession>A0A6N2RPK3</accession>
<protein>
    <recommendedName>
        <fullName evidence="3">Tetratricopeptide repeat protein</fullName>
    </recommendedName>
</protein>
<proteinExistence type="predicted"/>
<sequence>MQQEVFDGEKLSRIIEKLPKGKPRIDAYEEAIRLADQTQDAYWRLGFRFHYASEVYFQDDPPKCIGAAAEFGPIFEAAPPEIQKDPVMIDAYLMITQLGVDVMQNLPQIPMTQYEALLEQYDQLTKRYGIGRRTYYWQMMGRWEYADPKRALEYIELAMQTPPDDHFGNCNACEHSWAAKQYIRLGRLEEARRYVQPLETYRFSPCENSFQNIWAASLEYALDRGDLETAVPLAQKLYKKGNRNRTDLRFLGSVLRCWGMTNADRGLALFARRLDWSIGMWDQKKVYDFDKGACILFRRLAGVRQTVKLELPQSFPLWREDGRYPVQELADWFLTQAETIGRRFDRRNRSHYFEDDLAAALKQCGLPDSETERRNQYDRGTDHFGPDAKGTS</sequence>
<feature type="region of interest" description="Disordered" evidence="1">
    <location>
        <begin position="367"/>
        <end position="392"/>
    </location>
</feature>
<dbReference type="EMBL" id="CACRSL010000003">
    <property type="protein sequence ID" value="VYS82584.1"/>
    <property type="molecule type" value="Genomic_DNA"/>
</dbReference>